<reference evidence="3" key="1">
    <citation type="submission" date="2021-02" db="EMBL/GenBank/DDBJ databases">
        <authorList>
            <person name="Dougan E. K."/>
            <person name="Rhodes N."/>
            <person name="Thang M."/>
            <person name="Chan C."/>
        </authorList>
    </citation>
    <scope>NUCLEOTIDE SEQUENCE</scope>
</reference>
<organism evidence="3 4">
    <name type="scientific">Symbiodinium pilosum</name>
    <name type="common">Dinoflagellate</name>
    <dbReference type="NCBI Taxonomy" id="2952"/>
    <lineage>
        <taxon>Eukaryota</taxon>
        <taxon>Sar</taxon>
        <taxon>Alveolata</taxon>
        <taxon>Dinophyceae</taxon>
        <taxon>Suessiales</taxon>
        <taxon>Symbiodiniaceae</taxon>
        <taxon>Symbiodinium</taxon>
    </lineage>
</organism>
<dbReference type="InterPro" id="IPR001849">
    <property type="entry name" value="PH_domain"/>
</dbReference>
<evidence type="ECO:0000259" key="2">
    <source>
        <dbReference type="SMART" id="SM00233"/>
    </source>
</evidence>
<feature type="non-terminal residue" evidence="3">
    <location>
        <position position="1"/>
    </location>
</feature>
<dbReference type="OrthoDB" id="449058at2759"/>
<feature type="region of interest" description="Disordered" evidence="1">
    <location>
        <begin position="114"/>
        <end position="172"/>
    </location>
</feature>
<dbReference type="SUPFAM" id="SSF50729">
    <property type="entry name" value="PH domain-like"/>
    <property type="match status" value="1"/>
</dbReference>
<dbReference type="EMBL" id="CAJNIZ010038280">
    <property type="protein sequence ID" value="CAE7576807.1"/>
    <property type="molecule type" value="Genomic_DNA"/>
</dbReference>
<dbReference type="SMART" id="SM00233">
    <property type="entry name" value="PH"/>
    <property type="match status" value="1"/>
</dbReference>
<dbReference type="AlphaFoldDB" id="A0A812ULQ8"/>
<feature type="domain" description="PH" evidence="2">
    <location>
        <begin position="2"/>
        <end position="113"/>
    </location>
</feature>
<evidence type="ECO:0000313" key="3">
    <source>
        <dbReference type="EMBL" id="CAE7576807.1"/>
    </source>
</evidence>
<accession>A0A812ULQ8</accession>
<proteinExistence type="predicted"/>
<dbReference type="InterPro" id="IPR011993">
    <property type="entry name" value="PH-like_dom_sf"/>
</dbReference>
<feature type="non-terminal residue" evidence="3">
    <location>
        <position position="172"/>
    </location>
</feature>
<evidence type="ECO:0000256" key="1">
    <source>
        <dbReference type="SAM" id="MobiDB-lite"/>
    </source>
</evidence>
<feature type="compositionally biased region" description="Basic and acidic residues" evidence="1">
    <location>
        <begin position="114"/>
        <end position="131"/>
    </location>
</feature>
<dbReference type="Gene3D" id="2.30.29.30">
    <property type="entry name" value="Pleckstrin-homology domain (PH domain)/Phosphotyrosine-binding domain (PTB)"/>
    <property type="match status" value="1"/>
</dbReference>
<name>A0A812ULQ8_SYMPI</name>
<protein>
    <recommendedName>
        <fullName evidence="2">PH domain-containing protein</fullName>
    </recommendedName>
</protein>
<gene>
    <name evidence="3" type="ORF">SPIL2461_LOCUS15515</name>
</gene>
<comment type="caution">
    <text evidence="3">The sequence shown here is derived from an EMBL/GenBank/DDBJ whole genome shotgun (WGS) entry which is preliminary data.</text>
</comment>
<keyword evidence="4" id="KW-1185">Reference proteome</keyword>
<evidence type="ECO:0000313" key="4">
    <source>
        <dbReference type="Proteomes" id="UP000649617"/>
    </source>
</evidence>
<sequence length="172" mass="19276">KGCYSAWLIKAKNDAARMKVLQSTTTRYFTIDFDAQIFYYSHSIAQKKVSQPIHFRDFLGAERLPLPAKSRRGKSLSFGFTLKTADRNFELYTTNAADAAQWTSALNAAMEAGKKPKESHELGVLKVEARRQKQAMEQANRRPQEEPPVNLPSQLPESEEEAAAAEAAKKAQ</sequence>
<dbReference type="Pfam" id="PF00169">
    <property type="entry name" value="PH"/>
    <property type="match status" value="1"/>
</dbReference>
<dbReference type="Proteomes" id="UP000649617">
    <property type="component" value="Unassembled WGS sequence"/>
</dbReference>